<keyword evidence="1" id="KW-1133">Transmembrane helix</keyword>
<sequence>MSRLKNIYFLFFVLLYFIAGCNTGKLFYDYGDEVA</sequence>
<feature type="non-terminal residue" evidence="2">
    <location>
        <position position="35"/>
    </location>
</feature>
<organism evidence="2">
    <name type="scientific">marine metagenome</name>
    <dbReference type="NCBI Taxonomy" id="408172"/>
    <lineage>
        <taxon>unclassified sequences</taxon>
        <taxon>metagenomes</taxon>
        <taxon>ecological metagenomes</taxon>
    </lineage>
</organism>
<dbReference type="PROSITE" id="PS51257">
    <property type="entry name" value="PROKAR_LIPOPROTEIN"/>
    <property type="match status" value="1"/>
</dbReference>
<evidence type="ECO:0000313" key="2">
    <source>
        <dbReference type="EMBL" id="SVD70102.1"/>
    </source>
</evidence>
<feature type="transmembrane region" description="Helical" evidence="1">
    <location>
        <begin position="7"/>
        <end position="28"/>
    </location>
</feature>
<keyword evidence="1" id="KW-0472">Membrane</keyword>
<protein>
    <submittedName>
        <fullName evidence="2">Uncharacterized protein</fullName>
    </submittedName>
</protein>
<accession>A0A382XGA6</accession>
<dbReference type="EMBL" id="UINC01167534">
    <property type="protein sequence ID" value="SVD70102.1"/>
    <property type="molecule type" value="Genomic_DNA"/>
</dbReference>
<reference evidence="2" key="1">
    <citation type="submission" date="2018-05" db="EMBL/GenBank/DDBJ databases">
        <authorList>
            <person name="Lanie J.A."/>
            <person name="Ng W.-L."/>
            <person name="Kazmierczak K.M."/>
            <person name="Andrzejewski T.M."/>
            <person name="Davidsen T.M."/>
            <person name="Wayne K.J."/>
            <person name="Tettelin H."/>
            <person name="Glass J.I."/>
            <person name="Rusch D."/>
            <person name="Podicherti R."/>
            <person name="Tsui H.-C.T."/>
            <person name="Winkler M.E."/>
        </authorList>
    </citation>
    <scope>NUCLEOTIDE SEQUENCE</scope>
</reference>
<dbReference type="AlphaFoldDB" id="A0A382XGA6"/>
<evidence type="ECO:0000256" key="1">
    <source>
        <dbReference type="SAM" id="Phobius"/>
    </source>
</evidence>
<name>A0A382XGA6_9ZZZZ</name>
<keyword evidence="1" id="KW-0812">Transmembrane</keyword>
<proteinExistence type="predicted"/>
<gene>
    <name evidence="2" type="ORF">METZ01_LOCUS422956</name>
</gene>